<organism evidence="1 2">
    <name type="scientific">Dryococelus australis</name>
    <dbReference type="NCBI Taxonomy" id="614101"/>
    <lineage>
        <taxon>Eukaryota</taxon>
        <taxon>Metazoa</taxon>
        <taxon>Ecdysozoa</taxon>
        <taxon>Arthropoda</taxon>
        <taxon>Hexapoda</taxon>
        <taxon>Insecta</taxon>
        <taxon>Pterygota</taxon>
        <taxon>Neoptera</taxon>
        <taxon>Polyneoptera</taxon>
        <taxon>Phasmatodea</taxon>
        <taxon>Verophasmatodea</taxon>
        <taxon>Anareolatae</taxon>
        <taxon>Phasmatidae</taxon>
        <taxon>Eurycanthinae</taxon>
        <taxon>Dryococelus</taxon>
    </lineage>
</organism>
<proteinExistence type="predicted"/>
<keyword evidence="2" id="KW-1185">Reference proteome</keyword>
<comment type="caution">
    <text evidence="1">The sequence shown here is derived from an EMBL/GenBank/DDBJ whole genome shotgun (WGS) entry which is preliminary data.</text>
</comment>
<reference evidence="1 2" key="1">
    <citation type="submission" date="2023-02" db="EMBL/GenBank/DDBJ databases">
        <title>LHISI_Scaffold_Assembly.</title>
        <authorList>
            <person name="Stuart O.P."/>
            <person name="Cleave R."/>
            <person name="Magrath M.J.L."/>
            <person name="Mikheyev A.S."/>
        </authorList>
    </citation>
    <scope>NUCLEOTIDE SEQUENCE [LARGE SCALE GENOMIC DNA]</scope>
    <source>
        <strain evidence="1">Daus_M_001</strain>
        <tissue evidence="1">Leg muscle</tissue>
    </source>
</reference>
<accession>A0ABQ9I2K3</accession>
<protein>
    <submittedName>
        <fullName evidence="1">Uncharacterized protein</fullName>
    </submittedName>
</protein>
<name>A0ABQ9I2K3_9NEOP</name>
<evidence type="ECO:0000313" key="2">
    <source>
        <dbReference type="Proteomes" id="UP001159363"/>
    </source>
</evidence>
<gene>
    <name evidence="1" type="ORF">PR048_010378</name>
</gene>
<evidence type="ECO:0000313" key="1">
    <source>
        <dbReference type="EMBL" id="KAJ8890869.1"/>
    </source>
</evidence>
<dbReference type="Proteomes" id="UP001159363">
    <property type="component" value="Chromosome 3"/>
</dbReference>
<sequence>MRVRKKREIPEKTRRTAARLPQLQKCGGYPAWDRSLFDFVGGKYREHLTRASGTSKPRARFFDRNVWLSEVKFPLNNPVRIRARFRGMRTGARFHKEADERSGLHLRASLQTNPRSLERHRGAPDISFLKHMCMKCHSRISEDCDFRASGYYVSFPAGHGASDGLASRARLNVGAAFAERLPCSPAAVAIRVQSQAGSPPGFSRVGIVPDDAVGRRVFSGISRFLCPFIPALLHTHLDHSRLSRARFPVAADAYTSTSFFCFLEGPASAVVVVVEGRVVVCFGLGILQHISQSCRKCLLYAWYVVYQVCKFGAAPDCKVGGGGSPRKLVNQRQRPARLPHAKIREWPRRELARCETNRLTTTPPWRSQLTRRWSGVWDTLSRGKLSSPFQYNMDVDGELVKKKFYALSPHENLSGTRRNLTSSNVIQGFAVAERLACSPPIKAYLVQSPAGSLKEFSHVAIVPDDASGPLVFSRICR</sequence>
<dbReference type="EMBL" id="JARBHB010000003">
    <property type="protein sequence ID" value="KAJ8890869.1"/>
    <property type="molecule type" value="Genomic_DNA"/>
</dbReference>